<name>A0A3A4ZF27_UNCKA</name>
<proteinExistence type="predicted"/>
<dbReference type="AlphaFoldDB" id="A0A3A4ZF27"/>
<dbReference type="EMBL" id="QZJF01000007">
    <property type="protein sequence ID" value="RJR27741.1"/>
    <property type="molecule type" value="Genomic_DNA"/>
</dbReference>
<sequence length="63" mass="7281">MKPVIVNLFEGEKDYNSVRFIIYKSKLVVEFSGTAKKWCSEYVIPCKYYPAIIEALKKVSEGE</sequence>
<accession>A0A3A4ZF27</accession>
<evidence type="ECO:0000313" key="1">
    <source>
        <dbReference type="EMBL" id="RJR27741.1"/>
    </source>
</evidence>
<reference evidence="1 2" key="1">
    <citation type="journal article" date="2017" name="ISME J.">
        <title>Energy and carbon metabolisms in a deep terrestrial subsurface fluid microbial community.</title>
        <authorList>
            <person name="Momper L."/>
            <person name="Jungbluth S.P."/>
            <person name="Lee M.D."/>
            <person name="Amend J.P."/>
        </authorList>
    </citation>
    <scope>NUCLEOTIDE SEQUENCE [LARGE SCALE GENOMIC DNA]</scope>
    <source>
        <strain evidence="1">SURF_46</strain>
    </source>
</reference>
<evidence type="ECO:0000313" key="2">
    <source>
        <dbReference type="Proteomes" id="UP000265540"/>
    </source>
</evidence>
<dbReference type="Proteomes" id="UP000265540">
    <property type="component" value="Unassembled WGS sequence"/>
</dbReference>
<comment type="caution">
    <text evidence="1">The sequence shown here is derived from an EMBL/GenBank/DDBJ whole genome shotgun (WGS) entry which is preliminary data.</text>
</comment>
<gene>
    <name evidence="1" type="ORF">C4561_01415</name>
</gene>
<protein>
    <submittedName>
        <fullName evidence="1">Uncharacterized protein</fullName>
    </submittedName>
</protein>
<organism evidence="1 2">
    <name type="scientific">candidate division WWE3 bacterium</name>
    <dbReference type="NCBI Taxonomy" id="2053526"/>
    <lineage>
        <taxon>Bacteria</taxon>
        <taxon>Katanobacteria</taxon>
    </lineage>
</organism>